<dbReference type="InterPro" id="IPR029058">
    <property type="entry name" value="AB_hydrolase_fold"/>
</dbReference>
<protein>
    <submittedName>
        <fullName evidence="5">Epoxide hydrolase family protein</fullName>
        <ecNumber evidence="5">3.-.-.-</ecNumber>
    </submittedName>
</protein>
<dbReference type="RefSeq" id="WP_370442062.1">
    <property type="nucleotide sequence ID" value="NZ_JBGFTU010000015.1"/>
</dbReference>
<keyword evidence="2" id="KW-0058">Aromatic hydrocarbons catabolism</keyword>
<name>A0ABV4H2N7_9ACTN</name>
<dbReference type="InterPro" id="IPR016292">
    <property type="entry name" value="Epoxide_hydrolase"/>
</dbReference>
<evidence type="ECO:0000256" key="2">
    <source>
        <dbReference type="ARBA" id="ARBA00022797"/>
    </source>
</evidence>
<dbReference type="PRINTS" id="PR00412">
    <property type="entry name" value="EPOXHYDRLASE"/>
</dbReference>
<evidence type="ECO:0000313" key="6">
    <source>
        <dbReference type="Proteomes" id="UP001565927"/>
    </source>
</evidence>
<evidence type="ECO:0000259" key="4">
    <source>
        <dbReference type="Pfam" id="PF06441"/>
    </source>
</evidence>
<dbReference type="EMBL" id="JBGFTU010000015">
    <property type="protein sequence ID" value="MEZ0165837.1"/>
    <property type="molecule type" value="Genomic_DNA"/>
</dbReference>
<comment type="caution">
    <text evidence="5">The sequence shown here is derived from an EMBL/GenBank/DDBJ whole genome shotgun (WGS) entry which is preliminary data.</text>
</comment>
<proteinExistence type="inferred from homology"/>
<dbReference type="GO" id="GO:0016787">
    <property type="term" value="F:hydrolase activity"/>
    <property type="evidence" value="ECO:0007669"/>
    <property type="project" value="UniProtKB-KW"/>
</dbReference>
<dbReference type="PANTHER" id="PTHR21661">
    <property type="entry name" value="EPOXIDE HYDROLASE 1-RELATED"/>
    <property type="match status" value="1"/>
</dbReference>
<dbReference type="PIRSF" id="PIRSF001112">
    <property type="entry name" value="Epoxide_hydrolase"/>
    <property type="match status" value="1"/>
</dbReference>
<dbReference type="Gene3D" id="3.40.50.1820">
    <property type="entry name" value="alpha/beta hydrolase"/>
    <property type="match status" value="2"/>
</dbReference>
<organism evidence="5 6">
    <name type="scientific">Kineococcus halophytocola</name>
    <dbReference type="NCBI Taxonomy" id="3234027"/>
    <lineage>
        <taxon>Bacteria</taxon>
        <taxon>Bacillati</taxon>
        <taxon>Actinomycetota</taxon>
        <taxon>Actinomycetes</taxon>
        <taxon>Kineosporiales</taxon>
        <taxon>Kineosporiaceae</taxon>
        <taxon>Kineococcus</taxon>
    </lineage>
</organism>
<gene>
    <name evidence="5" type="ORF">AB2L27_13850</name>
</gene>
<dbReference type="InterPro" id="IPR010497">
    <property type="entry name" value="Epoxide_hydro_N"/>
</dbReference>
<sequence>MWCAAATTTTTDTAVAPHPIEVPESALEDLRARLAATRWPRPETAPGQGPRLRALQDLCAYWAEGYDRRRCERDLNSLGSSRTVLDGTGIHLLHVRSPEPGARPLLLCHGWPGSVLEFRRMIGPLTDPVAHGGRAQDAVHVVVPSMPGFGFSDAPSGTGWGVQRIADAWISLVHRLGCRDGWFAQGGDWGAAVVDAIGRTPDSGCAAVHFNLPMVFPTEAEVEAATEDEQRVLGRARLYATEQDGCARVQATRPQTVGYALADSPVALAAWVLTLFEDVTDRRERPAAGGPGPTPAGSSVFPAEAVQASRRWVERRCATVLHHAHLDRGGHFAALEQPDLLTEEVRATFRGLRLG</sequence>
<evidence type="ECO:0000256" key="3">
    <source>
        <dbReference type="ARBA" id="ARBA00022801"/>
    </source>
</evidence>
<reference evidence="5 6" key="1">
    <citation type="submission" date="2024-07" db="EMBL/GenBank/DDBJ databases">
        <authorList>
            <person name="Thanompreechachai J."/>
            <person name="Duangmal K."/>
        </authorList>
    </citation>
    <scope>NUCLEOTIDE SEQUENCE [LARGE SCALE GENOMIC DNA]</scope>
    <source>
        <strain evidence="5 6">LSe6-4</strain>
    </source>
</reference>
<comment type="similarity">
    <text evidence="1">Belongs to the peptidase S33 family.</text>
</comment>
<dbReference type="EC" id="3.-.-.-" evidence="5"/>
<accession>A0ABV4H2N7</accession>
<dbReference type="Proteomes" id="UP001565927">
    <property type="component" value="Unassembled WGS sequence"/>
</dbReference>
<dbReference type="SUPFAM" id="SSF53474">
    <property type="entry name" value="alpha/beta-Hydrolases"/>
    <property type="match status" value="1"/>
</dbReference>
<dbReference type="Pfam" id="PF06441">
    <property type="entry name" value="EHN"/>
    <property type="match status" value="1"/>
</dbReference>
<keyword evidence="3 5" id="KW-0378">Hydrolase</keyword>
<dbReference type="InterPro" id="IPR000639">
    <property type="entry name" value="Epox_hydrolase-like"/>
</dbReference>
<feature type="domain" description="Epoxide hydrolase N-terminal" evidence="4">
    <location>
        <begin position="16"/>
        <end position="118"/>
    </location>
</feature>
<evidence type="ECO:0000256" key="1">
    <source>
        <dbReference type="ARBA" id="ARBA00010088"/>
    </source>
</evidence>
<keyword evidence="6" id="KW-1185">Reference proteome</keyword>
<dbReference type="PANTHER" id="PTHR21661:SF35">
    <property type="entry name" value="EPOXIDE HYDROLASE"/>
    <property type="match status" value="1"/>
</dbReference>
<evidence type="ECO:0000313" key="5">
    <source>
        <dbReference type="EMBL" id="MEZ0165837.1"/>
    </source>
</evidence>